<dbReference type="InterPro" id="IPR049975">
    <property type="entry name" value="SAV_915-like_dom"/>
</dbReference>
<dbReference type="NCBIfam" id="NF042914">
    <property type="entry name" value="SAV915_dom"/>
    <property type="match status" value="1"/>
</dbReference>
<accession>A0ABN3V7D7</accession>
<name>A0ABN3V7D7_9PSEU</name>
<keyword evidence="2" id="KW-1185">Reference proteome</keyword>
<comment type="caution">
    <text evidence="1">The sequence shown here is derived from an EMBL/GenBank/DDBJ whole genome shotgun (WGS) entry which is preliminary data.</text>
</comment>
<gene>
    <name evidence="1" type="ORF">GCM10010470_14590</name>
</gene>
<organism evidence="1 2">
    <name type="scientific">Saccharopolyspora taberi</name>
    <dbReference type="NCBI Taxonomy" id="60895"/>
    <lineage>
        <taxon>Bacteria</taxon>
        <taxon>Bacillati</taxon>
        <taxon>Actinomycetota</taxon>
        <taxon>Actinomycetes</taxon>
        <taxon>Pseudonocardiales</taxon>
        <taxon>Pseudonocardiaceae</taxon>
        <taxon>Saccharopolyspora</taxon>
    </lineage>
</organism>
<dbReference type="EMBL" id="BAAAUX010000007">
    <property type="protein sequence ID" value="GAA2781733.1"/>
    <property type="molecule type" value="Genomic_DNA"/>
</dbReference>
<protein>
    <recommendedName>
        <fullName evidence="3">SseB protein N-terminal domain-containing protein</fullName>
    </recommendedName>
</protein>
<dbReference type="Proteomes" id="UP001500979">
    <property type="component" value="Unassembled WGS sequence"/>
</dbReference>
<proteinExistence type="predicted"/>
<sequence length="105" mass="11499">MTTSKQNQGGGKPIPQDFPPVVYLPCVETVADPAQARVAMRTTRDGRVALLAYTALDRLHTCCGRNQPWIVMPTAGLDELQKAQPFQLLLLDVVIPEDQRQEGAA</sequence>
<dbReference type="RefSeq" id="WP_344678678.1">
    <property type="nucleotide sequence ID" value="NZ_BAAAUX010000007.1"/>
</dbReference>
<evidence type="ECO:0000313" key="2">
    <source>
        <dbReference type="Proteomes" id="UP001500979"/>
    </source>
</evidence>
<reference evidence="1 2" key="1">
    <citation type="journal article" date="2019" name="Int. J. Syst. Evol. Microbiol.">
        <title>The Global Catalogue of Microorganisms (GCM) 10K type strain sequencing project: providing services to taxonomists for standard genome sequencing and annotation.</title>
        <authorList>
            <consortium name="The Broad Institute Genomics Platform"/>
            <consortium name="The Broad Institute Genome Sequencing Center for Infectious Disease"/>
            <person name="Wu L."/>
            <person name="Ma J."/>
        </authorList>
    </citation>
    <scope>NUCLEOTIDE SEQUENCE [LARGE SCALE GENOMIC DNA]</scope>
    <source>
        <strain evidence="1 2">JCM 9383</strain>
    </source>
</reference>
<evidence type="ECO:0008006" key="3">
    <source>
        <dbReference type="Google" id="ProtNLM"/>
    </source>
</evidence>
<evidence type="ECO:0000313" key="1">
    <source>
        <dbReference type="EMBL" id="GAA2781733.1"/>
    </source>
</evidence>